<name>A0A3M7P6S9_BRAPC</name>
<keyword evidence="7 9" id="KW-0378">Hydrolase</keyword>
<feature type="active site" description="Proton donor" evidence="5">
    <location>
        <position position="138"/>
    </location>
</feature>
<evidence type="ECO:0000256" key="2">
    <source>
        <dbReference type="ARBA" id="ARBA00007658"/>
    </source>
</evidence>
<dbReference type="GO" id="GO:0004571">
    <property type="term" value="F:mannosyl-oligosaccharide 1,2-alpha-mannosidase activity"/>
    <property type="evidence" value="ECO:0007669"/>
    <property type="project" value="InterPro"/>
</dbReference>
<keyword evidence="6" id="KW-0479">Metal-binding</keyword>
<dbReference type="EC" id="3.2.1.-" evidence="7"/>
<dbReference type="GO" id="GO:0005975">
    <property type="term" value="P:carbohydrate metabolic process"/>
    <property type="evidence" value="ECO:0007669"/>
    <property type="project" value="InterPro"/>
</dbReference>
<dbReference type="InterPro" id="IPR012341">
    <property type="entry name" value="6hp_glycosidase-like_sf"/>
</dbReference>
<feature type="active site" description="Proton donor" evidence="5">
    <location>
        <position position="393"/>
    </location>
</feature>
<feature type="binding site" evidence="6">
    <location>
        <position position="497"/>
    </location>
    <ligand>
        <name>Ca(2+)</name>
        <dbReference type="ChEBI" id="CHEBI:29108"/>
    </ligand>
</feature>
<dbReference type="InterPro" id="IPR003137">
    <property type="entry name" value="PA_domain"/>
</dbReference>
<keyword evidence="7 9" id="KW-0326">Glycosidase</keyword>
<dbReference type="STRING" id="10195.A0A3M7P6S9"/>
<evidence type="ECO:0000256" key="1">
    <source>
        <dbReference type="ARBA" id="ARBA00004240"/>
    </source>
</evidence>
<protein>
    <recommendedName>
        <fullName evidence="7">alpha-1,2-Mannosidase</fullName>
        <ecNumber evidence="7">3.2.1.-</ecNumber>
    </recommendedName>
</protein>
<dbReference type="GO" id="GO:0016020">
    <property type="term" value="C:membrane"/>
    <property type="evidence" value="ECO:0007669"/>
    <property type="project" value="InterPro"/>
</dbReference>
<feature type="active site" evidence="5">
    <location>
        <position position="287"/>
    </location>
</feature>
<evidence type="ECO:0000256" key="7">
    <source>
        <dbReference type="RuleBase" id="RU361193"/>
    </source>
</evidence>
<dbReference type="GO" id="GO:0005509">
    <property type="term" value="F:calcium ion binding"/>
    <property type="evidence" value="ECO:0007669"/>
    <property type="project" value="InterPro"/>
</dbReference>
<dbReference type="Gene3D" id="3.50.30.30">
    <property type="match status" value="1"/>
</dbReference>
<dbReference type="InterPro" id="IPR044674">
    <property type="entry name" value="EDEM1/2/3"/>
</dbReference>
<dbReference type="Gene3D" id="1.50.10.10">
    <property type="match status" value="1"/>
</dbReference>
<evidence type="ECO:0000256" key="6">
    <source>
        <dbReference type="PIRSR" id="PIRSR601382-2"/>
    </source>
</evidence>
<gene>
    <name evidence="9" type="ORF">BpHYR1_019991</name>
</gene>
<dbReference type="OrthoDB" id="8118055at2759"/>
<keyword evidence="6" id="KW-0106">Calcium</keyword>
<evidence type="ECO:0000256" key="3">
    <source>
        <dbReference type="ARBA" id="ARBA00022824"/>
    </source>
</evidence>
<dbReference type="GO" id="GO:1904380">
    <property type="term" value="P:endoplasmic reticulum mannose trimming"/>
    <property type="evidence" value="ECO:0007669"/>
    <property type="project" value="InterPro"/>
</dbReference>
<dbReference type="InterPro" id="IPR001382">
    <property type="entry name" value="Glyco_hydro_47"/>
</dbReference>
<evidence type="ECO:0000313" key="10">
    <source>
        <dbReference type="Proteomes" id="UP000276133"/>
    </source>
</evidence>
<dbReference type="InterPro" id="IPR036026">
    <property type="entry name" value="Seven-hairpin_glycosidases"/>
</dbReference>
<keyword evidence="10" id="KW-1185">Reference proteome</keyword>
<reference evidence="9 10" key="1">
    <citation type="journal article" date="2018" name="Sci. Rep.">
        <title>Genomic signatures of local adaptation to the degree of environmental predictability in rotifers.</title>
        <authorList>
            <person name="Franch-Gras L."/>
            <person name="Hahn C."/>
            <person name="Garcia-Roger E.M."/>
            <person name="Carmona M.J."/>
            <person name="Serra M."/>
            <person name="Gomez A."/>
        </authorList>
    </citation>
    <scope>NUCLEOTIDE SEQUENCE [LARGE SCALE GENOMIC DNA]</scope>
    <source>
        <strain evidence="9">HYR1</strain>
    </source>
</reference>
<evidence type="ECO:0000313" key="9">
    <source>
        <dbReference type="EMBL" id="RMZ94821.1"/>
    </source>
</evidence>
<dbReference type="PRINTS" id="PR00747">
    <property type="entry name" value="GLYHDRLASE47"/>
</dbReference>
<accession>A0A3M7P6S9</accession>
<comment type="subcellular location">
    <subcellularLocation>
        <location evidence="1">Endoplasmic reticulum</location>
    </subcellularLocation>
</comment>
<dbReference type="SUPFAM" id="SSF48225">
    <property type="entry name" value="Seven-hairpin glycosidases"/>
    <property type="match status" value="1"/>
</dbReference>
<feature type="active site" evidence="5">
    <location>
        <position position="411"/>
    </location>
</feature>
<proteinExistence type="inferred from homology"/>
<dbReference type="PANTHER" id="PTHR45679">
    <property type="entry name" value="ER DEGRADATION-ENHANCING ALPHA-MANNOSIDASE-LIKE PROTEIN 2"/>
    <property type="match status" value="1"/>
</dbReference>
<dbReference type="AlphaFoldDB" id="A0A3M7P6S9"/>
<feature type="domain" description="PA" evidence="8">
    <location>
        <begin position="702"/>
        <end position="793"/>
    </location>
</feature>
<dbReference type="Pfam" id="PF02225">
    <property type="entry name" value="PA"/>
    <property type="match status" value="1"/>
</dbReference>
<keyword evidence="4" id="KW-0325">Glycoprotein</keyword>
<comment type="similarity">
    <text evidence="2 7">Belongs to the glycosyl hydrolase 47 family.</text>
</comment>
<dbReference type="Pfam" id="PF01532">
    <property type="entry name" value="Glyco_hydro_47"/>
    <property type="match status" value="1"/>
</dbReference>
<comment type="cofactor">
    <cofactor evidence="6">
        <name>Ca(2+)</name>
        <dbReference type="ChEBI" id="CHEBI:29108"/>
    </cofactor>
</comment>
<comment type="caution">
    <text evidence="9">The sequence shown here is derived from an EMBL/GenBank/DDBJ whole genome shotgun (WGS) entry which is preliminary data.</text>
</comment>
<dbReference type="EMBL" id="REGN01012787">
    <property type="protein sequence ID" value="RMZ94821.1"/>
    <property type="molecule type" value="Genomic_DNA"/>
</dbReference>
<dbReference type="PANTHER" id="PTHR45679:SF2">
    <property type="entry name" value="ER DEGRADATION-ENHANCING ALPHA-MANNOSIDASE-LIKE PROTEIN 3"/>
    <property type="match status" value="1"/>
</dbReference>
<organism evidence="9 10">
    <name type="scientific">Brachionus plicatilis</name>
    <name type="common">Marine rotifer</name>
    <name type="synonym">Brachionus muelleri</name>
    <dbReference type="NCBI Taxonomy" id="10195"/>
    <lineage>
        <taxon>Eukaryota</taxon>
        <taxon>Metazoa</taxon>
        <taxon>Spiralia</taxon>
        <taxon>Gnathifera</taxon>
        <taxon>Rotifera</taxon>
        <taxon>Eurotatoria</taxon>
        <taxon>Monogononta</taxon>
        <taxon>Pseudotrocha</taxon>
        <taxon>Ploima</taxon>
        <taxon>Brachionidae</taxon>
        <taxon>Brachionus</taxon>
    </lineage>
</organism>
<dbReference type="Proteomes" id="UP000276133">
    <property type="component" value="Unassembled WGS sequence"/>
</dbReference>
<keyword evidence="3" id="KW-0256">Endoplasmic reticulum</keyword>
<evidence type="ECO:0000256" key="5">
    <source>
        <dbReference type="PIRSR" id="PIRSR601382-1"/>
    </source>
</evidence>
<sequence length="1017" mass="117384">MLNKKIFSCSNSRSLPQILTFYFLIITLFSVNSNALTKSEKNVLKGKVLQMFDHAFNSYMKYAYPADELMPLSCKGRYRIKEAPRGDIDEVLGNFTLTLVDSLDTLALLGKVDQFEQAVRDVIKNTHFDRDIVVSVFESNIRMLGGLLSGHISLIYLKHRHFPNRFNWYRNELLSLAKDLGFRLLHAFNTTTGLPRSRVNLKYGITKELKTGEKNTATCTACAGTLLLEFVLLSRLSGEKVFEDKVMKTMDYLWHKRNRVSDLVGTVINIHDGEWLNKDSSIGAGIDSYYEYLFKGYILLGDENLLYRFNKHYDSITKYMSVNLNGNNILDAEEGSSLKTVHMHMPNRQARNYIDALLAFWPGLQVLKGDIKGAIKFHEVLHQIVKKHDFLPEAVLFDHSIHWSNHPLRPEFLESTYYLYRATKDDFYLEIGKKMIEQLEKFSRVPCGYAAIADLKTKQKEDRMDSFVYAETFKYLYLMFADEDELLFDIDDFIFTTEAHLVPLDLDDYASKKFKNTSTKDNKADFNFYSNNWKDKTCPSLKFLFNSQDVFDATKRIRNSVGKMNEKKCEKTTQFVQKSINLDKLRQLPLRAQDFVAGRNDHMNILKKMGISLSSMPDGRVQLIHKTNEAFNYDDAEMGILFMTDMLEYSKKSDFKLKTSDADEYRSLSVILLSKPFNGSKVYQAGPAQFGLKLRSNLGYFGKLVLSEPIDACSSLKGNASYFDKIIVAKRGNCMFVEKARIVEKFGAIGLIIIDNSEETSYSTSTFFAMSGDGFQNVTIPSVFLFGKEGNDLLWNLRSSTGLVAFIGDNFMSKNLSGLEKSLIINNEQLKFVLNVARSRDCFLKEKFEIVFKTSSKYFQCLVDDYEILKDFFEIFNEKKKNLKQIDKNDEAIEVSQMLDEDSKVVHRFKLDETIEIRFRDDGNEKKLVLDLNPIIQMPEKMAKKNEQSDNDYAMSIFATLIKRFEQKTNFLKLEKTDRFNKILFKYVASKLNPTEHQFTKDDQKLFDELAKNLDLF</sequence>
<dbReference type="GO" id="GO:0044322">
    <property type="term" value="C:endoplasmic reticulum quality control compartment"/>
    <property type="evidence" value="ECO:0007669"/>
    <property type="project" value="GOC"/>
</dbReference>
<evidence type="ECO:0000259" key="8">
    <source>
        <dbReference type="Pfam" id="PF02225"/>
    </source>
</evidence>
<dbReference type="SUPFAM" id="SSF52025">
    <property type="entry name" value="PA domain"/>
    <property type="match status" value="1"/>
</dbReference>
<dbReference type="InterPro" id="IPR046450">
    <property type="entry name" value="PA_dom_sf"/>
</dbReference>
<evidence type="ECO:0000256" key="4">
    <source>
        <dbReference type="ARBA" id="ARBA00023180"/>
    </source>
</evidence>